<dbReference type="EMBL" id="UZAU01000716">
    <property type="status" value="NOT_ANNOTATED_CDS"/>
    <property type="molecule type" value="Genomic_DNA"/>
</dbReference>
<dbReference type="GO" id="GO:0005886">
    <property type="term" value="C:plasma membrane"/>
    <property type="evidence" value="ECO:0007669"/>
    <property type="project" value="TreeGrafter"/>
</dbReference>
<protein>
    <recommendedName>
        <fullName evidence="4">Phytocyanin domain-containing protein</fullName>
    </recommendedName>
</protein>
<proteinExistence type="predicted"/>
<dbReference type="FunFam" id="2.60.40.420:FF:000034">
    <property type="entry name" value="Cupredoxin superfamily protein"/>
    <property type="match status" value="1"/>
</dbReference>
<dbReference type="Gramene" id="evm.model.08.1763">
    <property type="protein sequence ID" value="cds.evm.model.08.1763"/>
    <property type="gene ID" value="evm.TU.08.1763"/>
</dbReference>
<keyword evidence="1" id="KW-1015">Disulfide bond</keyword>
<dbReference type="PROSITE" id="PS51485">
    <property type="entry name" value="PHYTOCYANIN"/>
    <property type="match status" value="1"/>
</dbReference>
<dbReference type="EnsemblPlants" id="evm.model.08.1763">
    <property type="protein sequence ID" value="cds.evm.model.08.1763"/>
    <property type="gene ID" value="evm.TU.08.1763"/>
</dbReference>
<reference evidence="5" key="2">
    <citation type="submission" date="2021-03" db="UniProtKB">
        <authorList>
            <consortium name="EnsemblPlants"/>
        </authorList>
    </citation>
    <scope>IDENTIFICATION</scope>
</reference>
<keyword evidence="3" id="KW-0732">Signal</keyword>
<dbReference type="PANTHER" id="PTHR33021:SF339">
    <property type="entry name" value="OS07G0570600 PROTEIN"/>
    <property type="match status" value="1"/>
</dbReference>
<dbReference type="InterPro" id="IPR036397">
    <property type="entry name" value="RNaseH_sf"/>
</dbReference>
<dbReference type="InterPro" id="IPR039391">
    <property type="entry name" value="Phytocyanin-like"/>
</dbReference>
<keyword evidence="2" id="KW-0325">Glycoprotein</keyword>
<keyword evidence="6" id="KW-1185">Reference proteome</keyword>
<evidence type="ECO:0000313" key="5">
    <source>
        <dbReference type="EnsemblPlants" id="cds.evm.model.08.1763"/>
    </source>
</evidence>
<dbReference type="InterPro" id="IPR008972">
    <property type="entry name" value="Cupredoxin"/>
</dbReference>
<dbReference type="Proteomes" id="UP000596661">
    <property type="component" value="Chromosome 8"/>
</dbReference>
<accession>A0A803Q9Q4</accession>
<evidence type="ECO:0000256" key="2">
    <source>
        <dbReference type="ARBA" id="ARBA00023180"/>
    </source>
</evidence>
<dbReference type="GO" id="GO:0009055">
    <property type="term" value="F:electron transfer activity"/>
    <property type="evidence" value="ECO:0007669"/>
    <property type="project" value="InterPro"/>
</dbReference>
<dbReference type="OMA" id="EREATCE"/>
<name>A0A803Q9Q4_CANSA</name>
<dbReference type="PANTHER" id="PTHR33021">
    <property type="entry name" value="BLUE COPPER PROTEIN"/>
    <property type="match status" value="1"/>
</dbReference>
<feature type="signal peptide" evidence="3">
    <location>
        <begin position="1"/>
        <end position="25"/>
    </location>
</feature>
<dbReference type="AlphaFoldDB" id="A0A803Q9Q4"/>
<dbReference type="Gene3D" id="3.30.420.10">
    <property type="entry name" value="Ribonuclease H-like superfamily/Ribonuclease H"/>
    <property type="match status" value="1"/>
</dbReference>
<dbReference type="SUPFAM" id="SSF49503">
    <property type="entry name" value="Cupredoxins"/>
    <property type="match status" value="1"/>
</dbReference>
<dbReference type="InterPro" id="IPR003245">
    <property type="entry name" value="Phytocyanin_dom"/>
</dbReference>
<evidence type="ECO:0000256" key="1">
    <source>
        <dbReference type="ARBA" id="ARBA00023157"/>
    </source>
</evidence>
<dbReference type="InterPro" id="IPR012337">
    <property type="entry name" value="RNaseH-like_sf"/>
</dbReference>
<evidence type="ECO:0000313" key="6">
    <source>
        <dbReference type="Proteomes" id="UP000596661"/>
    </source>
</evidence>
<dbReference type="Gene3D" id="2.60.40.420">
    <property type="entry name" value="Cupredoxins - blue copper proteins"/>
    <property type="match status" value="1"/>
</dbReference>
<dbReference type="SUPFAM" id="SSF53098">
    <property type="entry name" value="Ribonuclease H-like"/>
    <property type="match status" value="1"/>
</dbReference>
<evidence type="ECO:0000259" key="4">
    <source>
        <dbReference type="PROSITE" id="PS51485"/>
    </source>
</evidence>
<dbReference type="GO" id="GO:0003676">
    <property type="term" value="F:nucleic acid binding"/>
    <property type="evidence" value="ECO:0007669"/>
    <property type="project" value="InterPro"/>
</dbReference>
<feature type="chain" id="PRO_5030616296" description="Phytocyanin domain-containing protein" evidence="3">
    <location>
        <begin position="26"/>
        <end position="197"/>
    </location>
</feature>
<organism evidence="5 6">
    <name type="scientific">Cannabis sativa</name>
    <name type="common">Hemp</name>
    <name type="synonym">Marijuana</name>
    <dbReference type="NCBI Taxonomy" id="3483"/>
    <lineage>
        <taxon>Eukaryota</taxon>
        <taxon>Viridiplantae</taxon>
        <taxon>Streptophyta</taxon>
        <taxon>Embryophyta</taxon>
        <taxon>Tracheophyta</taxon>
        <taxon>Spermatophyta</taxon>
        <taxon>Magnoliopsida</taxon>
        <taxon>eudicotyledons</taxon>
        <taxon>Gunneridae</taxon>
        <taxon>Pentapetalae</taxon>
        <taxon>rosids</taxon>
        <taxon>fabids</taxon>
        <taxon>Rosales</taxon>
        <taxon>Cannabaceae</taxon>
        <taxon>Cannabis</taxon>
    </lineage>
</organism>
<dbReference type="Pfam" id="PF02298">
    <property type="entry name" value="Cu_bind_like"/>
    <property type="match status" value="1"/>
</dbReference>
<feature type="domain" description="Phytocyanin" evidence="4">
    <location>
        <begin position="26"/>
        <end position="129"/>
    </location>
</feature>
<evidence type="ECO:0000256" key="3">
    <source>
        <dbReference type="SAM" id="SignalP"/>
    </source>
</evidence>
<sequence length="197" mass="21452">MARGLVGLICCFALTVVIFTDSTAAVTHTVGDTTGWTIPSSPEFYTDTWEDNKTFRIGDKLAFNWSGVHNVAQVSTEADYDNCNTAAARVLSSTSPFEFTLNTTGDHYFLCTVGTHCRSGQKLKLEENGEREATCEFHVDRALNDNGAGAGVVMTALGGTKMYYAISFGFKASNNEAEYEAMLVGLKLAKELEVMRL</sequence>
<reference evidence="5" key="1">
    <citation type="submission" date="2018-11" db="EMBL/GenBank/DDBJ databases">
        <authorList>
            <person name="Grassa J C."/>
        </authorList>
    </citation>
    <scope>NUCLEOTIDE SEQUENCE [LARGE SCALE GENOMIC DNA]</scope>
</reference>